<dbReference type="InterPro" id="IPR050721">
    <property type="entry name" value="Trk_Ktr_HKT_K-transport"/>
</dbReference>
<dbReference type="SUPFAM" id="SSF51735">
    <property type="entry name" value="NAD(P)-binding Rossmann-fold domains"/>
    <property type="match status" value="2"/>
</dbReference>
<dbReference type="Pfam" id="PF02254">
    <property type="entry name" value="TrkA_N"/>
    <property type="match status" value="2"/>
</dbReference>
<dbReference type="InterPro" id="IPR003148">
    <property type="entry name" value="RCK_N"/>
</dbReference>
<sequence length="572" mass="64108">MLIRPRHSNYKVVSLVLRRMRAPLIVLISAYAVSVLGFVLIPGVDDRGDPWHMSFFHAFYFVSYMATTIGFGEIPYPFTNAQRMWTTFSVYLTVIAWLYAIGKILALAQDPALQRAITENRFVRNVRQIRDPFYLICGYGDTGTLITKALTQRGLRAVVIDIKQDRINELLLTELDVYVPGLCADAGDPNTLRNAGLKSPFCVGILALTNGDHTNLEIAISGKLLNSSLRVICRAETEATQANMASFGTDYVINPFEAFAEEMATALHSPELHRVFDWLTQLPRTPLTRHTPPPAGHWILCGYGRFGRSMDKHLKRQGVSTTIVEADPVSTQCEGACIVGKGTEAVTLLAADVKHAAGIVAGTNDDADNLSILMTAKELNPELYTVARQNKRGNDLVFAAIKSNHVMQYSEVVTLKVLALVTTPLLYEFLRLLKQQGNDLAREVIPRIEQVCDQIVPDIWTLHINYKSALAVTHAIENGRSVQLGHLTSDPRARERQLRCLPLLIRRGEESILLPEVNEPLQSGDQILLCGRYGISELMRWTLQNHNTLRYIESGETRPDGYIWRWFARQRS</sequence>
<dbReference type="PANTHER" id="PTHR43833">
    <property type="entry name" value="POTASSIUM CHANNEL PROTEIN 2-RELATED-RELATED"/>
    <property type="match status" value="1"/>
</dbReference>
<evidence type="ECO:0000256" key="1">
    <source>
        <dbReference type="ARBA" id="ARBA00004651"/>
    </source>
</evidence>
<name>A0A0S2TEH2_9GAMM</name>
<dbReference type="Pfam" id="PF07885">
    <property type="entry name" value="Ion_trans_2"/>
    <property type="match status" value="1"/>
</dbReference>
<dbReference type="EMBL" id="CP013099">
    <property type="protein sequence ID" value="ALP53553.1"/>
    <property type="molecule type" value="Genomic_DNA"/>
</dbReference>
<dbReference type="Proteomes" id="UP000055136">
    <property type="component" value="Chromosome"/>
</dbReference>
<evidence type="ECO:0000313" key="5">
    <source>
        <dbReference type="Proteomes" id="UP000055136"/>
    </source>
</evidence>
<evidence type="ECO:0000313" key="4">
    <source>
        <dbReference type="EMBL" id="ALP53553.1"/>
    </source>
</evidence>
<dbReference type="InterPro" id="IPR036291">
    <property type="entry name" value="NAD(P)-bd_dom_sf"/>
</dbReference>
<feature type="transmembrane region" description="Helical" evidence="2">
    <location>
        <begin position="55"/>
        <end position="76"/>
    </location>
</feature>
<dbReference type="Gene3D" id="1.10.287.70">
    <property type="match status" value="1"/>
</dbReference>
<dbReference type="InterPro" id="IPR013099">
    <property type="entry name" value="K_chnl_dom"/>
</dbReference>
<feature type="transmembrane region" description="Helical" evidence="2">
    <location>
        <begin position="21"/>
        <end position="43"/>
    </location>
</feature>
<gene>
    <name evidence="4" type="ORF">Tel_10620</name>
</gene>
<comment type="subcellular location">
    <subcellularLocation>
        <location evidence="1">Cell membrane</location>
        <topology evidence="1">Multi-pass membrane protein</topology>
    </subcellularLocation>
</comment>
<feature type="transmembrane region" description="Helical" evidence="2">
    <location>
        <begin position="88"/>
        <end position="108"/>
    </location>
</feature>
<dbReference type="GO" id="GO:0005886">
    <property type="term" value="C:plasma membrane"/>
    <property type="evidence" value="ECO:0007669"/>
    <property type="project" value="UniProtKB-SubCell"/>
</dbReference>
<dbReference type="PROSITE" id="PS51201">
    <property type="entry name" value="RCK_N"/>
    <property type="match status" value="1"/>
</dbReference>
<dbReference type="GO" id="GO:0006813">
    <property type="term" value="P:potassium ion transport"/>
    <property type="evidence" value="ECO:0007669"/>
    <property type="project" value="InterPro"/>
</dbReference>
<dbReference type="PANTHER" id="PTHR43833:SF9">
    <property type="entry name" value="POTASSIUM CHANNEL PROTEIN YUGO-RELATED"/>
    <property type="match status" value="1"/>
</dbReference>
<reference evidence="4" key="1">
    <citation type="submission" date="2015-10" db="EMBL/GenBank/DDBJ databases">
        <title>Description of Candidatus Tenderia electrophaga gen. nov, sp. nov., an Uncultivated Electroautotroph from a Biocathode Enrichment.</title>
        <authorList>
            <person name="Eddie B.J."/>
            <person name="Malanoski A.P."/>
            <person name="Wang Z."/>
            <person name="Hall R.J."/>
            <person name="Oh S.D."/>
            <person name="Heiner C."/>
            <person name="Lin B."/>
            <person name="Strycharz-Glaven S.M."/>
        </authorList>
    </citation>
    <scope>NUCLEOTIDE SEQUENCE [LARGE SCALE GENOMIC DNA]</scope>
    <source>
        <strain evidence="4">NRL1</strain>
    </source>
</reference>
<evidence type="ECO:0000259" key="3">
    <source>
        <dbReference type="PROSITE" id="PS51201"/>
    </source>
</evidence>
<proteinExistence type="predicted"/>
<keyword evidence="2" id="KW-0472">Membrane</keyword>
<keyword evidence="5" id="KW-1185">Reference proteome</keyword>
<dbReference type="AlphaFoldDB" id="A0A0S2TEH2"/>
<dbReference type="SUPFAM" id="SSF81324">
    <property type="entry name" value="Voltage-gated potassium channels"/>
    <property type="match status" value="1"/>
</dbReference>
<protein>
    <submittedName>
        <fullName evidence="4">Potassium transporter TrkA</fullName>
    </submittedName>
</protein>
<keyword evidence="2" id="KW-1133">Transmembrane helix</keyword>
<dbReference type="Gene3D" id="3.40.50.720">
    <property type="entry name" value="NAD(P)-binding Rossmann-like Domain"/>
    <property type="match status" value="2"/>
</dbReference>
<evidence type="ECO:0000256" key="2">
    <source>
        <dbReference type="SAM" id="Phobius"/>
    </source>
</evidence>
<accession>A0A0S2TEH2</accession>
<feature type="domain" description="RCK N-terminal" evidence="3">
    <location>
        <begin position="131"/>
        <end position="253"/>
    </location>
</feature>
<organism evidence="4 5">
    <name type="scientific">Candidatus Tenderia electrophaga</name>
    <dbReference type="NCBI Taxonomy" id="1748243"/>
    <lineage>
        <taxon>Bacteria</taxon>
        <taxon>Pseudomonadati</taxon>
        <taxon>Pseudomonadota</taxon>
        <taxon>Gammaproteobacteria</taxon>
        <taxon>Candidatus Tenderiales</taxon>
        <taxon>Candidatus Tenderiaceae</taxon>
        <taxon>Candidatus Tenderia</taxon>
    </lineage>
</organism>
<dbReference type="STRING" id="1748243.Tel_10620"/>
<keyword evidence="2" id="KW-0812">Transmembrane</keyword>
<dbReference type="KEGG" id="tee:Tel_10620"/>